<sequence>MIKKTMFALMTAILILFAGSVSANNTPKKPQTTKNEMVNYDKCLIIPQEHRHRFVECNEINTDRETYKNNKKNQSYTKKAYKNGKKAYKAYKKATRKKHRRRR</sequence>
<dbReference type="RefSeq" id="YP_002922271.1">
    <property type="nucleotide sequence ID" value="NC_012740.1"/>
</dbReference>
<dbReference type="EMBL" id="EU863408">
    <property type="protein sequence ID" value="ACL78148.1"/>
    <property type="molecule type" value="Genomic_DNA"/>
</dbReference>
<keyword evidence="2" id="KW-1185">Reference proteome</keyword>
<dbReference type="GeneID" id="7943239"/>
<gene>
    <name evidence="1" type="ORF">EpJSE_00199</name>
</gene>
<dbReference type="KEGG" id="vg:7943239"/>
<dbReference type="Proteomes" id="UP000001474">
    <property type="component" value="Segment"/>
</dbReference>
<proteinExistence type="predicted"/>
<organism evidence="1 2">
    <name type="scientific">Escherichia phage JSE</name>
    <dbReference type="NCBI Taxonomy" id="576789"/>
    <lineage>
        <taxon>Viruses</taxon>
        <taxon>Duplodnaviria</taxon>
        <taxon>Heunggongvirae</taxon>
        <taxon>Uroviricota</taxon>
        <taxon>Caudoviricetes</taxon>
        <taxon>Pantevenvirales</taxon>
        <taxon>Straboviridae</taxon>
        <taxon>Krischvirus</taxon>
        <taxon>Krischvirus jse</taxon>
    </lineage>
</organism>
<reference evidence="1 2" key="1">
    <citation type="journal article" date="2009" name="Virology">
        <title>T4 phages against Escherichia coli diarrhea: potential and problems.</title>
        <authorList>
            <person name="Denou E."/>
            <person name="Bruttin A."/>
            <person name="Barretto C."/>
            <person name="Ngom-Bru C."/>
            <person name="Brussow H."/>
            <person name="Zuber S."/>
        </authorList>
    </citation>
    <scope>NUCLEOTIDE SEQUENCE</scope>
</reference>
<accession>C4MZ17</accession>
<protein>
    <submittedName>
        <fullName evidence="1">Uncharacterized protein</fullName>
    </submittedName>
</protein>
<name>C4MZ17_9CAUD</name>
<evidence type="ECO:0000313" key="2">
    <source>
        <dbReference type="Proteomes" id="UP000001474"/>
    </source>
</evidence>
<evidence type="ECO:0000313" key="1">
    <source>
        <dbReference type="EMBL" id="ACL78148.1"/>
    </source>
</evidence>